<reference evidence="2 3" key="1">
    <citation type="journal article" date="2016" name="Nat. Commun.">
        <title>Thousands of microbial genomes shed light on interconnected biogeochemical processes in an aquifer system.</title>
        <authorList>
            <person name="Anantharaman K."/>
            <person name="Brown C.T."/>
            <person name="Hug L.A."/>
            <person name="Sharon I."/>
            <person name="Castelle C.J."/>
            <person name="Probst A.J."/>
            <person name="Thomas B.C."/>
            <person name="Singh A."/>
            <person name="Wilkins M.J."/>
            <person name="Karaoz U."/>
            <person name="Brodie E.L."/>
            <person name="Williams K.H."/>
            <person name="Hubbard S.S."/>
            <person name="Banfield J.F."/>
        </authorList>
    </citation>
    <scope>NUCLEOTIDE SEQUENCE [LARGE SCALE GENOMIC DNA]</scope>
</reference>
<sequence length="95" mass="10888">MTKHGQNLMHNLKIFLKSFLLNYLLILVSIAMMIFTVWICSVAFLLIYAISIGLTYFLGLQINALLLGVIDYLLIGFIITVAYITKHGIYNSRRF</sequence>
<protein>
    <submittedName>
        <fullName evidence="2">Uncharacterized protein</fullName>
    </submittedName>
</protein>
<keyword evidence="1" id="KW-0472">Membrane</keyword>
<name>A0A1F5SYG2_9BACT</name>
<evidence type="ECO:0000313" key="3">
    <source>
        <dbReference type="Proteomes" id="UP000179001"/>
    </source>
</evidence>
<dbReference type="STRING" id="1798002.A2478_04355"/>
<keyword evidence="1" id="KW-0812">Transmembrane</keyword>
<feature type="transmembrane region" description="Helical" evidence="1">
    <location>
        <begin position="62"/>
        <end position="84"/>
    </location>
</feature>
<feature type="transmembrane region" description="Helical" evidence="1">
    <location>
        <begin position="20"/>
        <end position="50"/>
    </location>
</feature>
<keyword evidence="1" id="KW-1133">Transmembrane helix</keyword>
<comment type="caution">
    <text evidence="2">The sequence shown here is derived from an EMBL/GenBank/DDBJ whole genome shotgun (WGS) entry which is preliminary data.</text>
</comment>
<dbReference type="EMBL" id="MFGJ01000007">
    <property type="protein sequence ID" value="OGF31692.1"/>
    <property type="molecule type" value="Genomic_DNA"/>
</dbReference>
<evidence type="ECO:0000256" key="1">
    <source>
        <dbReference type="SAM" id="Phobius"/>
    </source>
</evidence>
<accession>A0A1F5SYG2</accession>
<evidence type="ECO:0000313" key="2">
    <source>
        <dbReference type="EMBL" id="OGF31692.1"/>
    </source>
</evidence>
<dbReference type="Proteomes" id="UP000179001">
    <property type="component" value="Unassembled WGS sequence"/>
</dbReference>
<proteinExistence type="predicted"/>
<gene>
    <name evidence="2" type="ORF">A2478_04355</name>
</gene>
<dbReference type="AlphaFoldDB" id="A0A1F5SYG2"/>
<organism evidence="2 3">
    <name type="scientific">Candidatus Falkowbacteria bacterium RIFOXYC2_FULL_36_12</name>
    <dbReference type="NCBI Taxonomy" id="1798002"/>
    <lineage>
        <taxon>Bacteria</taxon>
        <taxon>Candidatus Falkowiibacteriota</taxon>
    </lineage>
</organism>